<evidence type="ECO:0000313" key="2">
    <source>
        <dbReference type="EMBL" id="CAD8197404.1"/>
    </source>
</evidence>
<feature type="coiled-coil region" evidence="1">
    <location>
        <begin position="99"/>
        <end position="126"/>
    </location>
</feature>
<dbReference type="EMBL" id="CAJJDO010000115">
    <property type="protein sequence ID" value="CAD8197404.1"/>
    <property type="molecule type" value="Genomic_DNA"/>
</dbReference>
<comment type="caution">
    <text evidence="2">The sequence shown here is derived from an EMBL/GenBank/DDBJ whole genome shotgun (WGS) entry which is preliminary data.</text>
</comment>
<organism evidence="2 3">
    <name type="scientific">Paramecium pentaurelia</name>
    <dbReference type="NCBI Taxonomy" id="43138"/>
    <lineage>
        <taxon>Eukaryota</taxon>
        <taxon>Sar</taxon>
        <taxon>Alveolata</taxon>
        <taxon>Ciliophora</taxon>
        <taxon>Intramacronucleata</taxon>
        <taxon>Oligohymenophorea</taxon>
        <taxon>Peniculida</taxon>
        <taxon>Parameciidae</taxon>
        <taxon>Paramecium</taxon>
    </lineage>
</organism>
<keyword evidence="3" id="KW-1185">Reference proteome</keyword>
<proteinExistence type="predicted"/>
<accession>A0A8S1X8Y2</accession>
<sequence>MENEQMCKNHPKQTLSWICLERNCQQRVMCSTCAVKLHDRNHKLEELNNIYENGCLATYFSNKKNSSAGLLQLINGEQDNVFENEQYDDYLQEGIERCLRNVSKKIEETKNQLIKQHEKLKEDKINERILFIDQLNELDRKLKTSSNLEVDIEYAFQQIQSFAQKKELEMANNKESAILLRKIRLLELMKDNFLKMIKSYFHNQFTAEFCHLFDMQMETLNAREVDDVQGFLDYMDSKWKQDYRNIQLSIEKFVARLNEGLKYCIGMPLENPKKQLIVRSPMRQFPINIQTPTYQHFTSPKQVEFTKSQVIYEEPSQRKNIKIEPVSQILFVAQPCKEIQRSRSQSTSIFKDQQINGIIQGPRYDNRGEVIKRSIVGTVDQFQREGKVQYDSRVTDEESSMLKSFVITQFNKKQNIKKKIEPIQLSKISKEEILLHIDKVQNNIKCSQSSLRSQEETLPIIERNLLTKQRRILESCEEQQDKWNQLEQELANRCERSHNNTLIRRSQGYREKKQLLDSLNVLQKEPNVKEWYAKLRNYNQSIEPSIEIIKNVNHVKMYSEKFKNMINQRLNNKYYDADYLVVNGNSKLKMESKEATDLMFLPQDIVQQQQNQDFNYSNYNKRDISRRSSYRIIQLQ</sequence>
<feature type="coiled-coil region" evidence="1">
    <location>
        <begin position="437"/>
        <end position="493"/>
    </location>
</feature>
<dbReference type="OrthoDB" id="285774at2759"/>
<keyword evidence="1" id="KW-0175">Coiled coil</keyword>
<dbReference type="Proteomes" id="UP000689195">
    <property type="component" value="Unassembled WGS sequence"/>
</dbReference>
<evidence type="ECO:0000313" key="3">
    <source>
        <dbReference type="Proteomes" id="UP000689195"/>
    </source>
</evidence>
<evidence type="ECO:0000256" key="1">
    <source>
        <dbReference type="SAM" id="Coils"/>
    </source>
</evidence>
<dbReference type="AlphaFoldDB" id="A0A8S1X8Y2"/>
<gene>
    <name evidence="2" type="ORF">PPENT_87.1.T1150089</name>
</gene>
<reference evidence="2" key="1">
    <citation type="submission" date="2021-01" db="EMBL/GenBank/DDBJ databases">
        <authorList>
            <consortium name="Genoscope - CEA"/>
            <person name="William W."/>
        </authorList>
    </citation>
    <scope>NUCLEOTIDE SEQUENCE</scope>
</reference>
<name>A0A8S1X8Y2_9CILI</name>
<protein>
    <submittedName>
        <fullName evidence="2">Uncharacterized protein</fullName>
    </submittedName>
</protein>